<sequence length="122" mass="13137">MSSWISWARGEKGGEDASSSENTKSGGWLELGSSSPMRMASKKGGSFKDPAKEGDAESLKSPRPLAEGEDPVLQALFSFGEGLATPFLAFGSLVTEFSLSDEIEVWSEVVDKRLLHGKHDMK</sequence>
<dbReference type="EMBL" id="HBFK01013182">
    <property type="protein sequence ID" value="CAD8741411.1"/>
    <property type="molecule type" value="Transcribed_RNA"/>
</dbReference>
<feature type="compositionally biased region" description="Basic and acidic residues" evidence="1">
    <location>
        <begin position="49"/>
        <end position="60"/>
    </location>
</feature>
<reference evidence="2" key="1">
    <citation type="submission" date="2021-01" db="EMBL/GenBank/DDBJ databases">
        <authorList>
            <person name="Corre E."/>
            <person name="Pelletier E."/>
            <person name="Niang G."/>
            <person name="Scheremetjew M."/>
            <person name="Finn R."/>
            <person name="Kale V."/>
            <person name="Holt S."/>
            <person name="Cochrane G."/>
            <person name="Meng A."/>
            <person name="Brown T."/>
            <person name="Cohen L."/>
        </authorList>
    </citation>
    <scope>NUCLEOTIDE SEQUENCE</scope>
    <source>
        <strain evidence="2">CCMP441</strain>
    </source>
</reference>
<organism evidence="2">
    <name type="scientific">Hemiselmis andersenii</name>
    <name type="common">Cryptophyte alga</name>
    <dbReference type="NCBI Taxonomy" id="464988"/>
    <lineage>
        <taxon>Eukaryota</taxon>
        <taxon>Cryptophyceae</taxon>
        <taxon>Cryptomonadales</taxon>
        <taxon>Hemiselmidaceae</taxon>
        <taxon>Hemiselmis</taxon>
    </lineage>
</organism>
<name>A0A6U4Q2M7_HEMAN</name>
<evidence type="ECO:0000313" key="2">
    <source>
        <dbReference type="EMBL" id="CAD8741411.1"/>
    </source>
</evidence>
<gene>
    <name evidence="2" type="ORF">HAND1043_LOCUS7903</name>
</gene>
<feature type="region of interest" description="Disordered" evidence="1">
    <location>
        <begin position="1"/>
        <end position="66"/>
    </location>
</feature>
<dbReference type="AlphaFoldDB" id="A0A6U4Q2M7"/>
<evidence type="ECO:0000256" key="1">
    <source>
        <dbReference type="SAM" id="MobiDB-lite"/>
    </source>
</evidence>
<proteinExistence type="predicted"/>
<protein>
    <submittedName>
        <fullName evidence="2">Uncharacterized protein</fullName>
    </submittedName>
</protein>
<accession>A0A6U4Q2M7</accession>